<organism evidence="1 2">
    <name type="scientific">Aulographum hederae CBS 113979</name>
    <dbReference type="NCBI Taxonomy" id="1176131"/>
    <lineage>
        <taxon>Eukaryota</taxon>
        <taxon>Fungi</taxon>
        <taxon>Dikarya</taxon>
        <taxon>Ascomycota</taxon>
        <taxon>Pezizomycotina</taxon>
        <taxon>Dothideomycetes</taxon>
        <taxon>Pleosporomycetidae</taxon>
        <taxon>Aulographales</taxon>
        <taxon>Aulographaceae</taxon>
    </lineage>
</organism>
<proteinExistence type="predicted"/>
<reference evidence="1" key="1">
    <citation type="journal article" date="2020" name="Stud. Mycol.">
        <title>101 Dothideomycetes genomes: a test case for predicting lifestyles and emergence of pathogens.</title>
        <authorList>
            <person name="Haridas S."/>
            <person name="Albert R."/>
            <person name="Binder M."/>
            <person name="Bloem J."/>
            <person name="Labutti K."/>
            <person name="Salamov A."/>
            <person name="Andreopoulos B."/>
            <person name="Baker S."/>
            <person name="Barry K."/>
            <person name="Bills G."/>
            <person name="Bluhm B."/>
            <person name="Cannon C."/>
            <person name="Castanera R."/>
            <person name="Culley D."/>
            <person name="Daum C."/>
            <person name="Ezra D."/>
            <person name="Gonzalez J."/>
            <person name="Henrissat B."/>
            <person name="Kuo A."/>
            <person name="Liang C."/>
            <person name="Lipzen A."/>
            <person name="Lutzoni F."/>
            <person name="Magnuson J."/>
            <person name="Mondo S."/>
            <person name="Nolan M."/>
            <person name="Ohm R."/>
            <person name="Pangilinan J."/>
            <person name="Park H.-J."/>
            <person name="Ramirez L."/>
            <person name="Alfaro M."/>
            <person name="Sun H."/>
            <person name="Tritt A."/>
            <person name="Yoshinaga Y."/>
            <person name="Zwiers L.-H."/>
            <person name="Turgeon B."/>
            <person name="Goodwin S."/>
            <person name="Spatafora J."/>
            <person name="Crous P."/>
            <person name="Grigoriev I."/>
        </authorList>
    </citation>
    <scope>NUCLEOTIDE SEQUENCE</scope>
    <source>
        <strain evidence="1">CBS 113979</strain>
    </source>
</reference>
<accession>A0A6G1GX85</accession>
<sequence length="616" mass="69404">MPDQDGVNPDTAPRDRSIWNSIGRAGRATLENEAKYLKQKEHVAGRQSYGLCPKQKDDHFYSLPFDLERDLADDFAFIAAFQPGPLFISAATLEEDRSGPNRLKLRLAANEGIPVNVKKAFDSIFEVLWKSAKKEISKEECQTQLLGLIVQLNCNKILYRLGSAKYRRAQHCPFHRDPLPQRLRGLYRDNIQAVTKLRDRSDADKLDSQIGSFEAVFVQLEKGGSAELLLPNLEAAVKQAFDLTIDGTQLVDRLKKLRCSTSTLERREVQDITKVARYWRVSRHLAICSKDYRPLFENAKWCSIPKYKPSTSTTVGKQFVHAEIQLLVHYELKPCNPVPRAIGASKDACFLCDAFIQAHGRFYITGAHRQAFHQWTVPDLKEYNKQTVSRFRGILAKVRTRVNEEYRKAQAGLPNRPVPAQSTTNLNICQLTTPSASTVVSLEESHRSDQRVTVISHSSSSSTLRQVEQLRTIPESEVERGAAEEFTSPLSSIKEEELHDSSDGEARVIDTPVEIIQDEAFSSLHNWVYFYPSFSSSLKSSGAHEAASQSRKFSGASLAIDTPADDDIQRLINVADIPMEEELLVEMGPNDTVGDLSFLLLGSLGQKIRMRCRWHE</sequence>
<dbReference type="AlphaFoldDB" id="A0A6G1GX85"/>
<dbReference type="OrthoDB" id="4851849at2759"/>
<dbReference type="EMBL" id="ML977161">
    <property type="protein sequence ID" value="KAF1985545.1"/>
    <property type="molecule type" value="Genomic_DNA"/>
</dbReference>
<dbReference type="Pfam" id="PF14441">
    <property type="entry name" value="OTT_1508_deam"/>
    <property type="match status" value="1"/>
</dbReference>
<evidence type="ECO:0000313" key="2">
    <source>
        <dbReference type="Proteomes" id="UP000800041"/>
    </source>
</evidence>
<gene>
    <name evidence="1" type="ORF">K402DRAFT_103643</name>
</gene>
<keyword evidence="2" id="KW-1185">Reference proteome</keyword>
<name>A0A6G1GX85_9PEZI</name>
<dbReference type="InterPro" id="IPR027796">
    <property type="entry name" value="OTT_1508_deam-like"/>
</dbReference>
<protein>
    <submittedName>
        <fullName evidence="1">Uncharacterized protein</fullName>
    </submittedName>
</protein>
<evidence type="ECO:0000313" key="1">
    <source>
        <dbReference type="EMBL" id="KAF1985545.1"/>
    </source>
</evidence>
<dbReference type="Proteomes" id="UP000800041">
    <property type="component" value="Unassembled WGS sequence"/>
</dbReference>